<dbReference type="AlphaFoldDB" id="A0A8X6FDK2"/>
<organism evidence="2 3">
    <name type="scientific">Trichonephila clavata</name>
    <name type="common">Joro spider</name>
    <name type="synonym">Nephila clavata</name>
    <dbReference type="NCBI Taxonomy" id="2740835"/>
    <lineage>
        <taxon>Eukaryota</taxon>
        <taxon>Metazoa</taxon>
        <taxon>Ecdysozoa</taxon>
        <taxon>Arthropoda</taxon>
        <taxon>Chelicerata</taxon>
        <taxon>Arachnida</taxon>
        <taxon>Araneae</taxon>
        <taxon>Araneomorphae</taxon>
        <taxon>Entelegynae</taxon>
        <taxon>Araneoidea</taxon>
        <taxon>Nephilidae</taxon>
        <taxon>Trichonephila</taxon>
    </lineage>
</organism>
<feature type="region of interest" description="Disordered" evidence="1">
    <location>
        <begin position="772"/>
        <end position="799"/>
    </location>
</feature>
<comment type="caution">
    <text evidence="2">The sequence shown here is derived from an EMBL/GenBank/DDBJ whole genome shotgun (WGS) entry which is preliminary data.</text>
</comment>
<feature type="compositionally biased region" description="Basic and acidic residues" evidence="1">
    <location>
        <begin position="904"/>
        <end position="914"/>
    </location>
</feature>
<reference evidence="2" key="1">
    <citation type="submission" date="2020-07" db="EMBL/GenBank/DDBJ databases">
        <title>Multicomponent nature underlies the extraordinary mechanical properties of spider dragline silk.</title>
        <authorList>
            <person name="Kono N."/>
            <person name="Nakamura H."/>
            <person name="Mori M."/>
            <person name="Yoshida Y."/>
            <person name="Ohtoshi R."/>
            <person name="Malay A.D."/>
            <person name="Moran D.A.P."/>
            <person name="Tomita M."/>
            <person name="Numata K."/>
            <person name="Arakawa K."/>
        </authorList>
    </citation>
    <scope>NUCLEOTIDE SEQUENCE</scope>
</reference>
<sequence>MQKCDSEEMSSSSSGLEFSGNMSESYQNNCCHILTHEYKEKNMSKRNISNCYNREKSDRKEFIQQLYSPCLKALIESSSDNPRSSTPMHSSHIHSSYSYIKQDDLSNVNDDHSINFSYPNLSKQGFENSSKDILNANFDHLSKINQSQNLDSEKCSSSKDKSKNNSTITAYLNKSEIIPTTAEIKQPSFSKLITDLPTELQYLLEKKHRKNLNCSESISLSSSLPERYSTSHSSEEGQYPFVNHSNVNKSSCSSLERSNTNFFSFQNDLDYESNYSNTDDDICEELVNILKSRISLGNDKKFNSTEQFNHRESRTPLTMKNNCDEIIFGNVSSKNCSSISNNFSTNKLSVESVDSDIEFKNFSKLIDGSNGDKAYFDGSKKYKNSIDFSKTTSRKSKIWNLNKSDSHTKENIEYTYQSVGGCKPVIVDNYFNGENVSDTARKFSTEEKETPLTEYYSGIIKTSNSGSYSSANFHHNANCKESMSMSFPNKFLDLHESDLSLVQFKLPPNHMNNDVELLYQNNKQPSNITNEILLSKDKDLENIWKNSLREISPLTSEISTKKRIKSQITPSKTVLRDQAIMFKAELNIKSGLFGDLNLESVTRKRYFEGYPNYSILTDGIDKLRLNSSRNTKIFLPSDIKFCVNSNWFSGKVDSSRSMCVSETLNSDAKHLKETKSDCNKVIISSPQKCSKEVKRISCGKSNIFTSNKVARNSQLSGKKCFLEGSYCNNTLNDQISTIEMTNIPMETLENIQFHPSHVYSRNSLKINLEDLNNSSESSETDTSMTSSPNFRVGAFKKDSKSTSKGENRFLPVQELFEVEKTISKAVVQALTDIGTNRGLQQSQIVKYIRQHKLAKIHSKFNQEIQKFLKLSTEVGILKKNGSKYLLSCQGTFPLSKRKMPSKQIESKASKKSTSEVRTPISTRTKALQINASKASKYSPLLLRSRKGSLAGYKTEIINRSPMVYKRLRSRVVMLRKNV</sequence>
<evidence type="ECO:0000256" key="1">
    <source>
        <dbReference type="SAM" id="MobiDB-lite"/>
    </source>
</evidence>
<dbReference type="OrthoDB" id="6433204at2759"/>
<evidence type="ECO:0008006" key="4">
    <source>
        <dbReference type="Google" id="ProtNLM"/>
    </source>
</evidence>
<proteinExistence type="predicted"/>
<name>A0A8X6FDK2_TRICU</name>
<feature type="compositionally biased region" description="Low complexity" evidence="1">
    <location>
        <begin position="772"/>
        <end position="787"/>
    </location>
</feature>
<gene>
    <name evidence="2" type="primary">AVEN_208076_1</name>
    <name evidence="2" type="ORF">TNCT_310821</name>
</gene>
<protein>
    <recommendedName>
        <fullName evidence="4">H15 domain-containing protein</fullName>
    </recommendedName>
</protein>
<feature type="compositionally biased region" description="Low complexity" evidence="1">
    <location>
        <begin position="9"/>
        <end position="20"/>
    </location>
</feature>
<evidence type="ECO:0000313" key="2">
    <source>
        <dbReference type="EMBL" id="GFQ76064.1"/>
    </source>
</evidence>
<accession>A0A8X6FDK2</accession>
<evidence type="ECO:0000313" key="3">
    <source>
        <dbReference type="Proteomes" id="UP000887116"/>
    </source>
</evidence>
<feature type="region of interest" description="Disordered" evidence="1">
    <location>
        <begin position="1"/>
        <end position="20"/>
    </location>
</feature>
<dbReference type="EMBL" id="BMAO01031574">
    <property type="protein sequence ID" value="GFQ76064.1"/>
    <property type="molecule type" value="Genomic_DNA"/>
</dbReference>
<feature type="region of interest" description="Disordered" evidence="1">
    <location>
        <begin position="897"/>
        <end position="921"/>
    </location>
</feature>
<dbReference type="Proteomes" id="UP000887116">
    <property type="component" value="Unassembled WGS sequence"/>
</dbReference>
<keyword evidence="3" id="KW-1185">Reference proteome</keyword>